<protein>
    <recommendedName>
        <fullName evidence="13">Polycomb protein VEFS-Box domain-containing protein</fullName>
    </recommendedName>
</protein>
<keyword evidence="7" id="KW-0804">Transcription</keyword>
<keyword evidence="12" id="KW-1185">Reference proteome</keyword>
<feature type="compositionally biased region" description="Low complexity" evidence="8">
    <location>
        <begin position="335"/>
        <end position="344"/>
    </location>
</feature>
<comment type="similarity">
    <text evidence="1">Belongs to the VEFS (VRN2-EMF2-FIS2-SU(Z)12) family.</text>
</comment>
<dbReference type="InterPro" id="IPR019135">
    <property type="entry name" value="Polycomb_protein_VEFS-Box"/>
</dbReference>
<dbReference type="InterPro" id="IPR057540">
    <property type="entry name" value="Znf_SUZ12"/>
</dbReference>
<evidence type="ECO:0000256" key="1">
    <source>
        <dbReference type="ARBA" id="ARBA00007416"/>
    </source>
</evidence>
<feature type="compositionally biased region" description="Low complexity" evidence="8">
    <location>
        <begin position="351"/>
        <end position="369"/>
    </location>
</feature>
<feature type="compositionally biased region" description="Low complexity" evidence="8">
    <location>
        <begin position="20"/>
        <end position="32"/>
    </location>
</feature>
<feature type="region of interest" description="Disordered" evidence="8">
    <location>
        <begin position="152"/>
        <end position="189"/>
    </location>
</feature>
<dbReference type="PANTHER" id="PTHR22597:SF0">
    <property type="entry name" value="POLYCOMB PROTEIN SUZ12"/>
    <property type="match status" value="1"/>
</dbReference>
<proteinExistence type="inferred from homology"/>
<evidence type="ECO:0000313" key="12">
    <source>
        <dbReference type="Proteomes" id="UP000815325"/>
    </source>
</evidence>
<comment type="caution">
    <text evidence="11">The sequence shown here is derived from an EMBL/GenBank/DDBJ whole genome shotgun (WGS) entry which is preliminary data.</text>
</comment>
<feature type="compositionally biased region" description="Basic residues" evidence="8">
    <location>
        <begin position="300"/>
        <end position="310"/>
    </location>
</feature>
<organism evidence="11 12">
    <name type="scientific">Dunaliella salina</name>
    <name type="common">Green alga</name>
    <name type="synonym">Protococcus salinus</name>
    <dbReference type="NCBI Taxonomy" id="3046"/>
    <lineage>
        <taxon>Eukaryota</taxon>
        <taxon>Viridiplantae</taxon>
        <taxon>Chlorophyta</taxon>
        <taxon>core chlorophytes</taxon>
        <taxon>Chlorophyceae</taxon>
        <taxon>CS clade</taxon>
        <taxon>Chlamydomonadales</taxon>
        <taxon>Dunaliellaceae</taxon>
        <taxon>Dunaliella</taxon>
    </lineage>
</organism>
<feature type="compositionally biased region" description="Gly residues" evidence="8">
    <location>
        <begin position="62"/>
        <end position="71"/>
    </location>
</feature>
<dbReference type="Proteomes" id="UP000815325">
    <property type="component" value="Unassembled WGS sequence"/>
</dbReference>
<evidence type="ECO:0000313" key="11">
    <source>
        <dbReference type="EMBL" id="KAF5831428.1"/>
    </source>
</evidence>
<feature type="region of interest" description="Disordered" evidence="8">
    <location>
        <begin position="54"/>
        <end position="73"/>
    </location>
</feature>
<keyword evidence="3" id="KW-0863">Zinc-finger</keyword>
<keyword evidence="4" id="KW-0862">Zinc</keyword>
<dbReference type="EMBL" id="MU069949">
    <property type="protein sequence ID" value="KAF5831428.1"/>
    <property type="molecule type" value="Genomic_DNA"/>
</dbReference>
<keyword evidence="2" id="KW-0479">Metal-binding</keyword>
<dbReference type="PANTHER" id="PTHR22597">
    <property type="entry name" value="POLYCOMB GROUP PROTEIN"/>
    <property type="match status" value="1"/>
</dbReference>
<evidence type="ECO:0000256" key="5">
    <source>
        <dbReference type="ARBA" id="ARBA00022853"/>
    </source>
</evidence>
<reference evidence="11" key="1">
    <citation type="submission" date="2017-08" db="EMBL/GenBank/DDBJ databases">
        <authorList>
            <person name="Polle J.E."/>
            <person name="Barry K."/>
            <person name="Cushman J."/>
            <person name="Schmutz J."/>
            <person name="Tran D."/>
            <person name="Hathwaick L.T."/>
            <person name="Yim W.C."/>
            <person name="Jenkins J."/>
            <person name="Mckie-Krisberg Z.M."/>
            <person name="Prochnik S."/>
            <person name="Lindquist E."/>
            <person name="Dockter R.B."/>
            <person name="Adam C."/>
            <person name="Molina H."/>
            <person name="Bunkerborg J."/>
            <person name="Jin E."/>
            <person name="Buchheim M."/>
            <person name="Magnuson J."/>
        </authorList>
    </citation>
    <scope>NUCLEOTIDE SEQUENCE</scope>
    <source>
        <strain evidence="11">CCAP 19/18</strain>
    </source>
</reference>
<gene>
    <name evidence="11" type="ORF">DUNSADRAFT_13134</name>
</gene>
<keyword evidence="5" id="KW-0156">Chromatin regulator</keyword>
<accession>A0ABQ7GA39</accession>
<evidence type="ECO:0000256" key="7">
    <source>
        <dbReference type="ARBA" id="ARBA00023163"/>
    </source>
</evidence>
<sequence length="772" mass="85131">MLPPFSSSFFSSSPLPPAPACAHHPAAPHHVLLPPPQQPQAQPTNAAAVPLATRDGVSFNNGGKGGHGGGAAAQAAAAAPPAASAGPAAAANPFGHDPWGSSAAAPMCIDEDNKQGHALHSQSTSAAGCWASPSPAAPPVALASMTGRPMRAAAAAAATTKQQQQHASKQPACTDRGGSRAPPTGGMAHVRHAQPMPFSDRELQLMRCSGATFRYMYGEDGLSFKEEVQGSCCCPFCDLECKHGLGLQQHLVASHAHFFYRFILPPQLPLSSQKDDLHKPQGPNSYGMHLPPSPLDHQLHSRVHQHRHTQQHQQHGLHDQHQQHLHHQQQHHHQQQQLHHQQQQQHHHHQQQQQQQQQRQQQQQQQQDQGRSIEYKIDPEEVSRLAVAHTHPGHPHQLIVLVHVPAAMYSPEGRMLVADADIVLNQEQQPARLLWMFYRRLHPTRLFMLNLVPGSPLDQELNYPPSHLTAAPEYRLSSSSQGLAALPIQGAVRGRVKGTRAQGSRGKHPSSVPLPHAARLALLRRPPFYELDQAHHLEGRWEGFKSLLERKGGWEAFNRGHEGDPKVMPLTLRRVDVAEGSTRRRTRGGGNGAMNAAAEALAHSGNNMYGYGDGSVSKALYGPRFRSPRFYFHTHSTMPMTCEDLETALDSDDESDEEQWEVRAQRDMVSAKAMTEAERQFMICWNRFGNRRKLFSDYILPQRCEEFVREYWAELHGLQSNSNSGTVSHGESAPAGAPGRYALLMHLLCLFEHALVNGATVERCLRIYDGAH</sequence>
<dbReference type="Pfam" id="PF09733">
    <property type="entry name" value="VEFS-Box"/>
    <property type="match status" value="1"/>
</dbReference>
<dbReference type="CDD" id="cd21553">
    <property type="entry name" value="VEFS-box_EMF2-like"/>
    <property type="match status" value="1"/>
</dbReference>
<evidence type="ECO:0000259" key="9">
    <source>
        <dbReference type="Pfam" id="PF09733"/>
    </source>
</evidence>
<feature type="domain" description="Polycomb protein VEFS-Box" evidence="9">
    <location>
        <begin position="629"/>
        <end position="716"/>
    </location>
</feature>
<name>A0ABQ7GA39_DUNSA</name>
<evidence type="ECO:0000259" key="10">
    <source>
        <dbReference type="Pfam" id="PF23320"/>
    </source>
</evidence>
<feature type="region of interest" description="Disordered" evidence="8">
    <location>
        <begin position="271"/>
        <end position="371"/>
    </location>
</feature>
<evidence type="ECO:0000256" key="8">
    <source>
        <dbReference type="SAM" id="MobiDB-lite"/>
    </source>
</evidence>
<feature type="compositionally biased region" description="Basic residues" evidence="8">
    <location>
        <begin position="323"/>
        <end position="334"/>
    </location>
</feature>
<feature type="compositionally biased region" description="Low complexity" evidence="8">
    <location>
        <begin position="152"/>
        <end position="172"/>
    </location>
</feature>
<evidence type="ECO:0000256" key="3">
    <source>
        <dbReference type="ARBA" id="ARBA00022771"/>
    </source>
</evidence>
<feature type="domain" description="Polycomb protein SUZ12-like zinc finger" evidence="10">
    <location>
        <begin position="212"/>
        <end position="265"/>
    </location>
</feature>
<evidence type="ECO:0008006" key="13">
    <source>
        <dbReference type="Google" id="ProtNLM"/>
    </source>
</evidence>
<evidence type="ECO:0000256" key="2">
    <source>
        <dbReference type="ARBA" id="ARBA00022723"/>
    </source>
</evidence>
<dbReference type="Pfam" id="PF23320">
    <property type="entry name" value="Zn_SUZ12"/>
    <property type="match status" value="1"/>
</dbReference>
<evidence type="ECO:0000256" key="4">
    <source>
        <dbReference type="ARBA" id="ARBA00022833"/>
    </source>
</evidence>
<feature type="region of interest" description="Disordered" evidence="8">
    <location>
        <begin position="13"/>
        <end position="47"/>
    </location>
</feature>
<evidence type="ECO:0000256" key="6">
    <source>
        <dbReference type="ARBA" id="ARBA00023015"/>
    </source>
</evidence>
<keyword evidence="6" id="KW-0805">Transcription regulation</keyword>